<name>A0A1M2VJJ2_TRAPU</name>
<dbReference type="Pfam" id="PF04421">
    <property type="entry name" value="Mss4"/>
    <property type="match status" value="1"/>
</dbReference>
<evidence type="ECO:0000313" key="7">
    <source>
        <dbReference type="EMBL" id="OJT07740.1"/>
    </source>
</evidence>
<feature type="domain" description="N-acetyltransferase" evidence="6">
    <location>
        <begin position="1"/>
        <end position="156"/>
    </location>
</feature>
<dbReference type="InterPro" id="IPR011057">
    <property type="entry name" value="Mss4-like_sf"/>
</dbReference>
<dbReference type="PANTHER" id="PTHR10908:SF0">
    <property type="entry name" value="SEROTONIN N-ACETYLTRANSFERASE"/>
    <property type="match status" value="1"/>
</dbReference>
<keyword evidence="2" id="KW-0344">Guanine-nucleotide releasing factor</keyword>
<dbReference type="Gene3D" id="2.170.150.10">
    <property type="entry name" value="Metal Binding Protein, Guanine Nucleotide Exchange Factor, Chain A"/>
    <property type="match status" value="1"/>
</dbReference>
<dbReference type="OrthoDB" id="30840at2759"/>
<keyword evidence="3" id="KW-0808">Transferase</keyword>
<dbReference type="InterPro" id="IPR011323">
    <property type="entry name" value="Mss4/transl-control_tumour"/>
</dbReference>
<dbReference type="GO" id="GO:0015031">
    <property type="term" value="P:protein transport"/>
    <property type="evidence" value="ECO:0007669"/>
    <property type="project" value="UniProtKB-KW"/>
</dbReference>
<dbReference type="OMA" id="WCEEGGS"/>
<dbReference type="InterPro" id="IPR051635">
    <property type="entry name" value="SNAT-like"/>
</dbReference>
<dbReference type="GO" id="GO:0007264">
    <property type="term" value="P:small GTPase-mediated signal transduction"/>
    <property type="evidence" value="ECO:0007669"/>
    <property type="project" value="InterPro"/>
</dbReference>
<dbReference type="SUPFAM" id="SSF55729">
    <property type="entry name" value="Acyl-CoA N-acyltransferases (Nat)"/>
    <property type="match status" value="1"/>
</dbReference>
<keyword evidence="5" id="KW-0012">Acyltransferase</keyword>
<dbReference type="Gene3D" id="3.40.630.30">
    <property type="match status" value="1"/>
</dbReference>
<evidence type="ECO:0000256" key="4">
    <source>
        <dbReference type="ARBA" id="ARBA00022927"/>
    </source>
</evidence>
<dbReference type="AlphaFoldDB" id="A0A1M2VJJ2"/>
<comment type="caution">
    <text evidence="7">The sequence shown here is derived from an EMBL/GenBank/DDBJ whole genome shotgun (WGS) entry which is preliminary data.</text>
</comment>
<protein>
    <recommendedName>
        <fullName evidence="6">N-acetyltransferase domain-containing protein</fullName>
    </recommendedName>
</protein>
<dbReference type="Pfam" id="PF13508">
    <property type="entry name" value="Acetyltransf_7"/>
    <property type="match status" value="1"/>
</dbReference>
<dbReference type="InterPro" id="IPR016181">
    <property type="entry name" value="Acyl_CoA_acyltransferase"/>
</dbReference>
<dbReference type="InterPro" id="IPR007515">
    <property type="entry name" value="Mss4"/>
</dbReference>
<keyword evidence="1" id="KW-0813">Transport</keyword>
<gene>
    <name evidence="7" type="ORF">TRAPUB_1332</name>
</gene>
<dbReference type="PROSITE" id="PS51186">
    <property type="entry name" value="GNAT"/>
    <property type="match status" value="1"/>
</dbReference>
<evidence type="ECO:0000256" key="3">
    <source>
        <dbReference type="ARBA" id="ARBA00022679"/>
    </source>
</evidence>
<organism evidence="7 8">
    <name type="scientific">Trametes pubescens</name>
    <name type="common">White-rot fungus</name>
    <dbReference type="NCBI Taxonomy" id="154538"/>
    <lineage>
        <taxon>Eukaryota</taxon>
        <taxon>Fungi</taxon>
        <taxon>Dikarya</taxon>
        <taxon>Basidiomycota</taxon>
        <taxon>Agaricomycotina</taxon>
        <taxon>Agaricomycetes</taxon>
        <taxon>Polyporales</taxon>
        <taxon>Polyporaceae</taxon>
        <taxon>Trametes</taxon>
    </lineage>
</organism>
<evidence type="ECO:0000313" key="8">
    <source>
        <dbReference type="Proteomes" id="UP000184267"/>
    </source>
</evidence>
<keyword evidence="4" id="KW-0653">Protein transport</keyword>
<dbReference type="PANTHER" id="PTHR10908">
    <property type="entry name" value="SEROTONIN N-ACETYLTRANSFERASE"/>
    <property type="match status" value="1"/>
</dbReference>
<evidence type="ECO:0000256" key="5">
    <source>
        <dbReference type="ARBA" id="ARBA00023315"/>
    </source>
</evidence>
<reference evidence="7 8" key="1">
    <citation type="submission" date="2016-10" db="EMBL/GenBank/DDBJ databases">
        <title>Genome sequence of the basidiomycete white-rot fungus Trametes pubescens.</title>
        <authorList>
            <person name="Makela M.R."/>
            <person name="Granchi Z."/>
            <person name="Peng M."/>
            <person name="De Vries R.P."/>
            <person name="Grigoriev I."/>
            <person name="Riley R."/>
            <person name="Hilden K."/>
        </authorList>
    </citation>
    <scope>NUCLEOTIDE SEQUENCE [LARGE SCALE GENOMIC DNA]</scope>
    <source>
        <strain evidence="7 8">FBCC735</strain>
    </source>
</reference>
<keyword evidence="8" id="KW-1185">Reference proteome</keyword>
<dbReference type="SUPFAM" id="SSF51316">
    <property type="entry name" value="Mss4-like"/>
    <property type="match status" value="1"/>
</dbReference>
<evidence type="ECO:0000256" key="1">
    <source>
        <dbReference type="ARBA" id="ARBA00022448"/>
    </source>
</evidence>
<accession>A0A1M2VJJ2</accession>
<dbReference type="GO" id="GO:0005737">
    <property type="term" value="C:cytoplasm"/>
    <property type="evidence" value="ECO:0007669"/>
    <property type="project" value="TreeGrafter"/>
</dbReference>
<dbReference type="Proteomes" id="UP000184267">
    <property type="component" value="Unassembled WGS sequence"/>
</dbReference>
<dbReference type="GO" id="GO:0005085">
    <property type="term" value="F:guanyl-nucleotide exchange factor activity"/>
    <property type="evidence" value="ECO:0007669"/>
    <property type="project" value="UniProtKB-KW"/>
</dbReference>
<evidence type="ECO:0000256" key="2">
    <source>
        <dbReference type="ARBA" id="ARBA00022658"/>
    </source>
</evidence>
<dbReference type="GO" id="GO:0004059">
    <property type="term" value="F:aralkylamine N-acetyltransferase activity"/>
    <property type="evidence" value="ECO:0007669"/>
    <property type="project" value="TreeGrafter"/>
</dbReference>
<evidence type="ECO:0000259" key="6">
    <source>
        <dbReference type="PROSITE" id="PS51186"/>
    </source>
</evidence>
<dbReference type="PROSITE" id="PS51796">
    <property type="entry name" value="MSS4"/>
    <property type="match status" value="1"/>
</dbReference>
<dbReference type="InterPro" id="IPR000182">
    <property type="entry name" value="GNAT_dom"/>
</dbReference>
<proteinExistence type="predicted"/>
<sequence length="338" mass="36523">MAVKPGYPADEAGSLETFRYRQAHAPELFLGAFLPGPNADGKGRTLIGYVCATRSPDDTLTHESMETHVPGSPSICIHSVCVHPDHRRKRAGLDLLKEFVAQAELAAAEGAGYERILLITHDELRGFYEQAGFKPVGLSYVVHGARPWYEMRRELRGADHALAQAPPPEKAQELPAGLWDALQRSSTRTRPAARLLTSFPNGVKDVVSNIDGDGAASLPANTYDLLCPRPGCGSVILKSGVASWVERESMQLDLPDQSLPECLGALPVPPATAQWWLVKPNPMAFENIGFSRAVHTTGPGGGRLKFLACAECDLGPLGWCEEGGSEFWLACNRVGYLA</sequence>
<dbReference type="EMBL" id="MNAD01001129">
    <property type="protein sequence ID" value="OJT07740.1"/>
    <property type="molecule type" value="Genomic_DNA"/>
</dbReference>
<dbReference type="STRING" id="154538.A0A1M2VJJ2"/>